<sequence length="47" mass="5160">MAAFLLNKHRASRNSRDALSNSQEPQAAQGGFGKDHCECDQITDVQL</sequence>
<feature type="compositionally biased region" description="Polar residues" evidence="1">
    <location>
        <begin position="17"/>
        <end position="26"/>
    </location>
</feature>
<protein>
    <submittedName>
        <fullName evidence="2">Uncharacterized protein</fullName>
    </submittedName>
</protein>
<dbReference type="RefSeq" id="WP_232536349.1">
    <property type="nucleotide sequence ID" value="NZ_AP021861.1"/>
</dbReference>
<feature type="region of interest" description="Disordered" evidence="1">
    <location>
        <begin position="1"/>
        <end position="35"/>
    </location>
</feature>
<dbReference type="EMBL" id="AP021861">
    <property type="protein sequence ID" value="BBO32497.1"/>
    <property type="molecule type" value="Genomic_DNA"/>
</dbReference>
<gene>
    <name evidence="2" type="ORF">PLANPX_2109</name>
</gene>
<dbReference type="Proteomes" id="UP000326837">
    <property type="component" value="Chromosome"/>
</dbReference>
<dbReference type="AlphaFoldDB" id="A0A5K7X9D9"/>
<organism evidence="2 3">
    <name type="scientific">Lacipirellula parvula</name>
    <dbReference type="NCBI Taxonomy" id="2650471"/>
    <lineage>
        <taxon>Bacteria</taxon>
        <taxon>Pseudomonadati</taxon>
        <taxon>Planctomycetota</taxon>
        <taxon>Planctomycetia</taxon>
        <taxon>Pirellulales</taxon>
        <taxon>Lacipirellulaceae</taxon>
        <taxon>Lacipirellula</taxon>
    </lineage>
</organism>
<evidence type="ECO:0000313" key="2">
    <source>
        <dbReference type="EMBL" id="BBO32497.1"/>
    </source>
</evidence>
<evidence type="ECO:0000256" key="1">
    <source>
        <dbReference type="SAM" id="MobiDB-lite"/>
    </source>
</evidence>
<proteinExistence type="predicted"/>
<evidence type="ECO:0000313" key="3">
    <source>
        <dbReference type="Proteomes" id="UP000326837"/>
    </source>
</evidence>
<name>A0A5K7X9D9_9BACT</name>
<dbReference type="KEGG" id="lpav:PLANPX_2109"/>
<reference evidence="3" key="1">
    <citation type="submission" date="2019-10" db="EMBL/GenBank/DDBJ databases">
        <title>Lacipirellula parvula gen. nov., sp. nov., representing a lineage of planctomycetes widespread in freshwater anoxic habitats, and description of the family Lacipirellulaceae.</title>
        <authorList>
            <person name="Dedysh S.N."/>
            <person name="Kulichevskaya I.S."/>
            <person name="Beletsky A.V."/>
            <person name="Rakitin A.L."/>
            <person name="Mardanov A.V."/>
            <person name="Ivanova A.A."/>
            <person name="Saltykova V.X."/>
            <person name="Rijpstra W.I.C."/>
            <person name="Sinninghe Damste J.S."/>
            <person name="Ravin N.V."/>
        </authorList>
    </citation>
    <scope>NUCLEOTIDE SEQUENCE [LARGE SCALE GENOMIC DNA]</scope>
    <source>
        <strain evidence="3">PX69</strain>
    </source>
</reference>
<keyword evidence="3" id="KW-1185">Reference proteome</keyword>
<accession>A0A5K7X9D9</accession>